<sequence>MDQKIQHQDHILTWDQLSSDSLLAASNPKKQVPVYINQQQFLYDALLIALSVLPADWYQSADAKIYRLADADLETAIIFLFRASLLKEQFGASENSELMQQAGIRVYQQSTDILFDYFAGIPQSHDLNVGAVLAFSAILACRSLSDSDMILDYRVSELSKLSCAMSSNVIYHQMATTYAGQPANSLPFYI</sequence>
<dbReference type="EMBL" id="JACNEP010000006">
    <property type="protein sequence ID" value="MBC3766081.1"/>
    <property type="molecule type" value="Genomic_DNA"/>
</dbReference>
<accession>A0A8J6ISR0</accession>
<name>A0A8J6ISR0_9ALTE</name>
<evidence type="ECO:0000313" key="2">
    <source>
        <dbReference type="Proteomes" id="UP000601768"/>
    </source>
</evidence>
<proteinExistence type="predicted"/>
<evidence type="ECO:0000313" key="1">
    <source>
        <dbReference type="EMBL" id="MBC3766081.1"/>
    </source>
</evidence>
<reference evidence="1" key="1">
    <citation type="journal article" date="2018" name="Int. J. Syst. Evol. Microbiol.">
        <title>Neptunicella marina gen. nov., sp. nov., isolated from surface seawater.</title>
        <authorList>
            <person name="Liu X."/>
            <person name="Lai Q."/>
            <person name="Du Y."/>
            <person name="Zhang X."/>
            <person name="Liu Z."/>
            <person name="Sun F."/>
            <person name="Shao Z."/>
        </authorList>
    </citation>
    <scope>NUCLEOTIDE SEQUENCE</scope>
    <source>
        <strain evidence="1">S27-2</strain>
    </source>
</reference>
<gene>
    <name evidence="1" type="ORF">H8B19_09330</name>
</gene>
<protein>
    <submittedName>
        <fullName evidence="1">Uncharacterized protein</fullName>
    </submittedName>
</protein>
<dbReference type="AlphaFoldDB" id="A0A8J6ISR0"/>
<dbReference type="Proteomes" id="UP000601768">
    <property type="component" value="Unassembled WGS sequence"/>
</dbReference>
<keyword evidence="2" id="KW-1185">Reference proteome</keyword>
<comment type="caution">
    <text evidence="1">The sequence shown here is derived from an EMBL/GenBank/DDBJ whole genome shotgun (WGS) entry which is preliminary data.</text>
</comment>
<organism evidence="1 2">
    <name type="scientific">Neptunicella marina</name>
    <dbReference type="NCBI Taxonomy" id="2125989"/>
    <lineage>
        <taxon>Bacteria</taxon>
        <taxon>Pseudomonadati</taxon>
        <taxon>Pseudomonadota</taxon>
        <taxon>Gammaproteobacteria</taxon>
        <taxon>Alteromonadales</taxon>
        <taxon>Alteromonadaceae</taxon>
        <taxon>Neptunicella</taxon>
    </lineage>
</organism>
<reference evidence="1" key="2">
    <citation type="submission" date="2020-08" db="EMBL/GenBank/DDBJ databases">
        <authorList>
            <person name="Lai Q."/>
        </authorList>
    </citation>
    <scope>NUCLEOTIDE SEQUENCE</scope>
    <source>
        <strain evidence="1">S27-2</strain>
    </source>
</reference>